<dbReference type="InterPro" id="IPR018189">
    <property type="entry name" value="Phosphoglucose_isomerase_CS"/>
</dbReference>
<name>A0AAE3HU48_9GAMM</name>
<dbReference type="Proteomes" id="UP000051497">
    <property type="component" value="Unassembled WGS sequence"/>
</dbReference>
<keyword evidence="5 7" id="KW-0413">Isomerase</keyword>
<keyword evidence="4 7" id="KW-0324">Glycolysis</keyword>
<comment type="subcellular location">
    <subcellularLocation>
        <location evidence="7">Cytoplasm</location>
    </subcellularLocation>
</comment>
<feature type="active site" description="Proton donor" evidence="7">
    <location>
        <position position="346"/>
    </location>
</feature>
<reference evidence="9" key="2">
    <citation type="submission" date="2021-06" db="EMBL/GenBank/DDBJ databases">
        <title>Genomic Description and Analysis of Intracellular Bacteria, Candidatus Berkiella cookevillensis and Candidatus Berkiella aquae.</title>
        <authorList>
            <person name="Kidane D.T."/>
            <person name="Mehari Y.T."/>
            <person name="Rice F.C."/>
            <person name="Arivett B.A."/>
            <person name="Farone A.L."/>
            <person name="Berk S.G."/>
            <person name="Farone M.B."/>
        </authorList>
    </citation>
    <scope>NUCLEOTIDE SEQUENCE</scope>
    <source>
        <strain evidence="9">HT99</strain>
    </source>
</reference>
<dbReference type="GO" id="GO:0006096">
    <property type="term" value="P:glycolytic process"/>
    <property type="evidence" value="ECO:0007669"/>
    <property type="project" value="UniProtKB-UniRule"/>
</dbReference>
<dbReference type="InterPro" id="IPR046348">
    <property type="entry name" value="SIS_dom_sf"/>
</dbReference>
<dbReference type="PROSITE" id="PS51463">
    <property type="entry name" value="P_GLUCOSE_ISOMERASE_3"/>
    <property type="match status" value="1"/>
</dbReference>
<feature type="active site" evidence="7">
    <location>
        <position position="377"/>
    </location>
</feature>
<dbReference type="SUPFAM" id="SSF53697">
    <property type="entry name" value="SIS domain"/>
    <property type="match status" value="1"/>
</dbReference>
<dbReference type="PRINTS" id="PR00662">
    <property type="entry name" value="G6PISOMERASE"/>
</dbReference>
<dbReference type="CDD" id="cd05016">
    <property type="entry name" value="SIS_PGI_2"/>
    <property type="match status" value="1"/>
</dbReference>
<evidence type="ECO:0000256" key="7">
    <source>
        <dbReference type="HAMAP-Rule" id="MF_00473"/>
    </source>
</evidence>
<evidence type="ECO:0000313" key="9">
    <source>
        <dbReference type="EMBL" id="MCS5710213.1"/>
    </source>
</evidence>
<sequence>MMNPIWQRLQEQANNMQQQKIADLLKEPKRVEQYSFAVGDIYLDYSKNFIDQNVMASLLALADSVELTHAIKRLIAGEKVNITEDRPALHTALRRDLNKPLLVNQQDVMQNIGAQFDKMATIVDKLHAKRWLGATGKPITDVVNIGIGGSDLGPLMAVEALKHYQQSAVKMHFASNIDPVVISDLLKELNSETTLFIISSKSFSTPETLTNAQVAKNWLIAALGQSIENHLLAVTASPEKAQGFGVHSDNILTFEPWVGGRYSIWSTIGLPLAISIGMTHFKDFLKGASAMDEHFANAELAQNMPVILALLGIWYINFWQASTLAVLPYINTLQYLPDYLQQLDMESNGKQVTIHNQQTPYTTGPIVWGQVGTNGQHAFYQLLHQGTHFIPVDFIVAANSNSSLTEQHQQLIANCFAQAQALMQGRDDTKFAHEHMPGNKPSNILLLKKMTPFVLGQLLALYEHKVYVQGIIWQINSFDQPGVELGKKLADRLYQSIKNHQFDEQIDVSTQALIEKCREMSQ</sequence>
<comment type="function">
    <text evidence="7">Catalyzes the reversible isomerization of glucose-6-phosphate to fructose-6-phosphate.</text>
</comment>
<evidence type="ECO:0000256" key="1">
    <source>
        <dbReference type="ARBA" id="ARBA00004926"/>
    </source>
</evidence>
<dbReference type="AlphaFoldDB" id="A0AAE3HU48"/>
<evidence type="ECO:0000256" key="8">
    <source>
        <dbReference type="RuleBase" id="RU000612"/>
    </source>
</evidence>
<proteinExistence type="inferred from homology"/>
<dbReference type="Gene3D" id="1.10.1390.10">
    <property type="match status" value="1"/>
</dbReference>
<evidence type="ECO:0000256" key="3">
    <source>
        <dbReference type="ARBA" id="ARBA00022432"/>
    </source>
</evidence>
<comment type="caution">
    <text evidence="9">The sequence shown here is derived from an EMBL/GenBank/DDBJ whole genome shotgun (WGS) entry which is preliminary data.</text>
</comment>
<dbReference type="GO" id="GO:0097367">
    <property type="term" value="F:carbohydrate derivative binding"/>
    <property type="evidence" value="ECO:0007669"/>
    <property type="project" value="InterPro"/>
</dbReference>
<evidence type="ECO:0000256" key="5">
    <source>
        <dbReference type="ARBA" id="ARBA00023235"/>
    </source>
</evidence>
<dbReference type="NCBIfam" id="NF001211">
    <property type="entry name" value="PRK00179.1"/>
    <property type="match status" value="1"/>
</dbReference>
<protein>
    <recommendedName>
        <fullName evidence="7">Glucose-6-phosphate isomerase</fullName>
        <shortName evidence="7">GPI</shortName>
        <ecNumber evidence="7">5.3.1.9</ecNumber>
    </recommendedName>
    <alternativeName>
        <fullName evidence="7">Phosphoglucose isomerase</fullName>
        <shortName evidence="7">PGI</shortName>
    </alternativeName>
    <alternativeName>
        <fullName evidence="7">Phosphohexose isomerase</fullName>
        <shortName evidence="7">PHI</shortName>
    </alternativeName>
</protein>
<dbReference type="Pfam" id="PF00342">
    <property type="entry name" value="PGI"/>
    <property type="match status" value="1"/>
</dbReference>
<dbReference type="PANTHER" id="PTHR11469">
    <property type="entry name" value="GLUCOSE-6-PHOSPHATE ISOMERASE"/>
    <property type="match status" value="1"/>
</dbReference>
<gene>
    <name evidence="7 9" type="primary">pgi</name>
    <name evidence="9" type="ORF">HT99x_002095</name>
</gene>
<keyword evidence="7" id="KW-0963">Cytoplasm</keyword>
<evidence type="ECO:0000256" key="2">
    <source>
        <dbReference type="ARBA" id="ARBA00006604"/>
    </source>
</evidence>
<dbReference type="GO" id="GO:0006094">
    <property type="term" value="P:gluconeogenesis"/>
    <property type="evidence" value="ECO:0007669"/>
    <property type="project" value="UniProtKB-UniRule"/>
</dbReference>
<dbReference type="Gene3D" id="3.40.50.10490">
    <property type="entry name" value="Glucose-6-phosphate isomerase like protein, domain 1"/>
    <property type="match status" value="2"/>
</dbReference>
<evidence type="ECO:0000313" key="10">
    <source>
        <dbReference type="Proteomes" id="UP000051497"/>
    </source>
</evidence>
<dbReference type="GO" id="GO:0005829">
    <property type="term" value="C:cytosol"/>
    <property type="evidence" value="ECO:0007669"/>
    <property type="project" value="TreeGrafter"/>
</dbReference>
<keyword evidence="3 7" id="KW-0312">Gluconeogenesis</keyword>
<dbReference type="EMBL" id="LKAJ02000001">
    <property type="protein sequence ID" value="MCS5710213.1"/>
    <property type="molecule type" value="Genomic_DNA"/>
</dbReference>
<comment type="pathway">
    <text evidence="7">Carbohydrate biosynthesis; gluconeogenesis.</text>
</comment>
<dbReference type="GO" id="GO:0048029">
    <property type="term" value="F:monosaccharide binding"/>
    <property type="evidence" value="ECO:0007669"/>
    <property type="project" value="TreeGrafter"/>
</dbReference>
<dbReference type="InterPro" id="IPR035482">
    <property type="entry name" value="SIS_PGI_2"/>
</dbReference>
<keyword evidence="10" id="KW-1185">Reference proteome</keyword>
<evidence type="ECO:0000256" key="6">
    <source>
        <dbReference type="ARBA" id="ARBA00029321"/>
    </source>
</evidence>
<accession>A0AAE3HU48</accession>
<dbReference type="CDD" id="cd05015">
    <property type="entry name" value="SIS_PGI_1"/>
    <property type="match status" value="1"/>
</dbReference>
<dbReference type="InterPro" id="IPR023096">
    <property type="entry name" value="G6P_Isomerase_C"/>
</dbReference>
<comment type="catalytic activity">
    <reaction evidence="6 7 8">
        <text>alpha-D-glucose 6-phosphate = beta-D-fructose 6-phosphate</text>
        <dbReference type="Rhea" id="RHEA:11816"/>
        <dbReference type="ChEBI" id="CHEBI:57634"/>
        <dbReference type="ChEBI" id="CHEBI:58225"/>
        <dbReference type="EC" id="5.3.1.9"/>
    </reaction>
</comment>
<organism evidence="9 10">
    <name type="scientific">Candidatus Berkiella aquae</name>
    <dbReference type="NCBI Taxonomy" id="295108"/>
    <lineage>
        <taxon>Bacteria</taxon>
        <taxon>Pseudomonadati</taxon>
        <taxon>Pseudomonadota</taxon>
        <taxon>Gammaproteobacteria</taxon>
        <taxon>Candidatus Berkiellales</taxon>
        <taxon>Candidatus Berkiellaceae</taxon>
        <taxon>Candidatus Berkiella</taxon>
    </lineage>
</organism>
<feature type="active site" evidence="7">
    <location>
        <position position="487"/>
    </location>
</feature>
<dbReference type="PANTHER" id="PTHR11469:SF1">
    <property type="entry name" value="GLUCOSE-6-PHOSPHATE ISOMERASE"/>
    <property type="match status" value="1"/>
</dbReference>
<dbReference type="GO" id="GO:0051156">
    <property type="term" value="P:glucose 6-phosphate metabolic process"/>
    <property type="evidence" value="ECO:0007669"/>
    <property type="project" value="TreeGrafter"/>
</dbReference>
<dbReference type="GO" id="GO:0004347">
    <property type="term" value="F:glucose-6-phosphate isomerase activity"/>
    <property type="evidence" value="ECO:0007669"/>
    <property type="project" value="UniProtKB-UniRule"/>
</dbReference>
<comment type="pathway">
    <text evidence="1 7 8">Carbohydrate degradation; glycolysis; D-glyceraldehyde 3-phosphate and glycerone phosphate from D-glucose: step 2/4.</text>
</comment>
<dbReference type="PROSITE" id="PS00174">
    <property type="entry name" value="P_GLUCOSE_ISOMERASE_2"/>
    <property type="match status" value="1"/>
</dbReference>
<dbReference type="HAMAP" id="MF_00473">
    <property type="entry name" value="G6P_isomerase"/>
    <property type="match status" value="1"/>
</dbReference>
<dbReference type="InterPro" id="IPR035476">
    <property type="entry name" value="SIS_PGI_1"/>
</dbReference>
<dbReference type="InterPro" id="IPR001672">
    <property type="entry name" value="G6P_Isomerase"/>
</dbReference>
<reference evidence="9" key="1">
    <citation type="journal article" date="2016" name="Genome Announc.">
        <title>Draft Genome Sequences of Two Novel Amoeba-Resistant Intranuclear Bacteria, 'Candidatus Berkiella cookevillensis' and 'Candidatus Berkiella aquae'.</title>
        <authorList>
            <person name="Mehari Y.T."/>
            <person name="Arivett B.A."/>
            <person name="Farone A.L."/>
            <person name="Gunderson J.H."/>
            <person name="Farone M.B."/>
        </authorList>
    </citation>
    <scope>NUCLEOTIDE SEQUENCE</scope>
    <source>
        <strain evidence="9">HT99</strain>
    </source>
</reference>
<evidence type="ECO:0000256" key="4">
    <source>
        <dbReference type="ARBA" id="ARBA00023152"/>
    </source>
</evidence>
<comment type="similarity">
    <text evidence="2 7 8">Belongs to the GPI family.</text>
</comment>
<dbReference type="EC" id="5.3.1.9" evidence="7"/>